<feature type="domain" description="Peptidase S26" evidence="2">
    <location>
        <begin position="20"/>
        <end position="202"/>
    </location>
</feature>
<sequence>MENIQKSKRKHLKKIVYYSVLWFLIFLIISFTSFIIFAKKNNYIFNISKSLPIGIYQKLEDKNFQKGDLVVLDIPKERMDFMISRGYIDGNMLKTMLKRIEGVEGETFKVLSIEELKSSQFNENIEFSSIDIPKSSKKFLVKENKILGSISNFDSHGRQLPQMENPLILNKDEFFVMGESDNSFDSRYFGKIKRKEILYKVKPILTF</sequence>
<evidence type="ECO:0000313" key="4">
    <source>
        <dbReference type="Proteomes" id="UP000004925"/>
    </source>
</evidence>
<dbReference type="EMBL" id="ACDE02000019">
    <property type="protein sequence ID" value="EEO40565.1"/>
    <property type="molecule type" value="Genomic_DNA"/>
</dbReference>
<evidence type="ECO:0000256" key="1">
    <source>
        <dbReference type="SAM" id="Phobius"/>
    </source>
</evidence>
<keyword evidence="1" id="KW-1133">Transmembrane helix</keyword>
<dbReference type="Gene3D" id="2.10.109.10">
    <property type="entry name" value="Umud Fragment, subunit A"/>
    <property type="match status" value="1"/>
</dbReference>
<keyword evidence="1" id="KW-0472">Membrane</keyword>
<dbReference type="InterPro" id="IPR036286">
    <property type="entry name" value="LexA/Signal_pep-like_sf"/>
</dbReference>
<dbReference type="SUPFAM" id="SSF51306">
    <property type="entry name" value="LexA/Signal peptidase"/>
    <property type="match status" value="1"/>
</dbReference>
<dbReference type="AlphaFoldDB" id="A0A0M1VVV0"/>
<comment type="caution">
    <text evidence="3">The sequence shown here is derived from an EMBL/GenBank/DDBJ whole genome shotgun (WGS) entry which is preliminary data.</text>
</comment>
<reference evidence="3 4" key="1">
    <citation type="submission" date="2011-10" db="EMBL/GenBank/DDBJ databases">
        <title>The Genome Sequence of Fusobacterium sp. 4_1_13.</title>
        <authorList>
            <consortium name="The Broad Institute Genome Sequencing Platform"/>
            <person name="Earl A."/>
            <person name="Ward D."/>
            <person name="Feldgarden M."/>
            <person name="Gevers D."/>
            <person name="Strauss J."/>
            <person name="Ambrose C."/>
            <person name="Allen-Vercoe E."/>
            <person name="Young S.K."/>
            <person name="Zeng Q."/>
            <person name="Gargeya S."/>
            <person name="Fitzgerald M."/>
            <person name="Haas B."/>
            <person name="Abouelleil A."/>
            <person name="Alvarado L."/>
            <person name="Arachchi H.M."/>
            <person name="Berlin A."/>
            <person name="Brown A."/>
            <person name="Chapman S.B."/>
            <person name="Chen Z."/>
            <person name="Dunbar C."/>
            <person name="Freedman E."/>
            <person name="Gearin G."/>
            <person name="Goldberg J."/>
            <person name="Griggs A."/>
            <person name="Gujja S."/>
            <person name="Heiman D."/>
            <person name="Howarth C."/>
            <person name="Larson L."/>
            <person name="Lui A."/>
            <person name="MacDonald P.J."/>
            <person name="Montmayeur A."/>
            <person name="Murphy C."/>
            <person name="Neiman D."/>
            <person name="Pearson M."/>
            <person name="Priest M."/>
            <person name="Roberts A."/>
            <person name="Saif S."/>
            <person name="Shea T."/>
            <person name="Shenoy N."/>
            <person name="Sisk P."/>
            <person name="Stolte C."/>
            <person name="Sykes S."/>
            <person name="Wortman J."/>
            <person name="Nusbaum C."/>
            <person name="Birren B."/>
        </authorList>
    </citation>
    <scope>NUCLEOTIDE SEQUENCE [LARGE SCALE GENOMIC DNA]</scope>
    <source>
        <strain evidence="3 4">4_1_13</strain>
    </source>
</reference>
<dbReference type="InterPro" id="IPR019533">
    <property type="entry name" value="Peptidase_S26"/>
</dbReference>
<gene>
    <name evidence="3" type="ORF">FSCG_01278</name>
</gene>
<name>A0A0M1VVV0_FUSVC</name>
<dbReference type="RefSeq" id="WP_008803165.1">
    <property type="nucleotide sequence ID" value="NZ_KQ235737.1"/>
</dbReference>
<dbReference type="Pfam" id="PF10502">
    <property type="entry name" value="Peptidase_S26"/>
    <property type="match status" value="1"/>
</dbReference>
<feature type="transmembrane region" description="Helical" evidence="1">
    <location>
        <begin position="15"/>
        <end position="38"/>
    </location>
</feature>
<evidence type="ECO:0000259" key="2">
    <source>
        <dbReference type="Pfam" id="PF10502"/>
    </source>
</evidence>
<dbReference type="eggNOG" id="COG4959">
    <property type="taxonomic scope" value="Bacteria"/>
</dbReference>
<organism evidence="3 4">
    <name type="scientific">Fusobacterium vincentii 4_1_13</name>
    <dbReference type="NCBI Taxonomy" id="469606"/>
    <lineage>
        <taxon>Bacteria</taxon>
        <taxon>Fusobacteriati</taxon>
        <taxon>Fusobacteriota</taxon>
        <taxon>Fusobacteriia</taxon>
        <taxon>Fusobacteriales</taxon>
        <taxon>Fusobacteriaceae</taxon>
        <taxon>Fusobacterium</taxon>
    </lineage>
</organism>
<dbReference type="Proteomes" id="UP000004925">
    <property type="component" value="Unassembled WGS sequence"/>
</dbReference>
<protein>
    <recommendedName>
        <fullName evidence="2">Peptidase S26 domain-containing protein</fullName>
    </recommendedName>
</protein>
<proteinExistence type="predicted"/>
<evidence type="ECO:0000313" key="3">
    <source>
        <dbReference type="EMBL" id="EEO40565.1"/>
    </source>
</evidence>
<keyword evidence="1" id="KW-0812">Transmembrane</keyword>
<dbReference type="GO" id="GO:0006465">
    <property type="term" value="P:signal peptide processing"/>
    <property type="evidence" value="ECO:0007669"/>
    <property type="project" value="InterPro"/>
</dbReference>
<accession>A0A0M1VVV0</accession>
<dbReference type="GO" id="GO:0004252">
    <property type="term" value="F:serine-type endopeptidase activity"/>
    <property type="evidence" value="ECO:0007669"/>
    <property type="project" value="InterPro"/>
</dbReference>
<dbReference type="HOGENOM" id="CLU_104604_3_1_0"/>